<evidence type="ECO:0000256" key="6">
    <source>
        <dbReference type="ARBA" id="ARBA00023098"/>
    </source>
</evidence>
<comment type="pathway">
    <text evidence="10">Lipid metabolism; phospholipid metabolism.</text>
</comment>
<evidence type="ECO:0000256" key="4">
    <source>
        <dbReference type="ARBA" id="ARBA00022692"/>
    </source>
</evidence>
<keyword evidence="1 10" id="KW-1003">Cell membrane</keyword>
<keyword evidence="2 10" id="KW-0444">Lipid biosynthesis</keyword>
<dbReference type="GO" id="GO:0004366">
    <property type="term" value="F:glycerol-3-phosphate O-acyltransferase activity"/>
    <property type="evidence" value="ECO:0007669"/>
    <property type="project" value="UniProtKB-EC"/>
</dbReference>
<evidence type="ECO:0000256" key="2">
    <source>
        <dbReference type="ARBA" id="ARBA00022516"/>
    </source>
</evidence>
<dbReference type="NCBIfam" id="TIGR00023">
    <property type="entry name" value="glycerol-3-phosphate 1-O-acyltransferase PlsY"/>
    <property type="match status" value="1"/>
</dbReference>
<comment type="similarity">
    <text evidence="10">Belongs to the PlsY family.</text>
</comment>
<comment type="caution">
    <text evidence="11">The sequence shown here is derived from an EMBL/GenBank/DDBJ whole genome shotgun (WGS) entry which is preliminary data.</text>
</comment>
<evidence type="ECO:0000256" key="8">
    <source>
        <dbReference type="ARBA" id="ARBA00023209"/>
    </source>
</evidence>
<reference evidence="11 12" key="1">
    <citation type="submission" date="2024-09" db="EMBL/GenBank/DDBJ databases">
        <authorList>
            <person name="Sun Q."/>
            <person name="Mori K."/>
        </authorList>
    </citation>
    <scope>NUCLEOTIDE SEQUENCE [LARGE SCALE GENOMIC DNA]</scope>
    <source>
        <strain evidence="11 12">TBRC 5777</strain>
    </source>
</reference>
<evidence type="ECO:0000313" key="12">
    <source>
        <dbReference type="Proteomes" id="UP001589865"/>
    </source>
</evidence>
<dbReference type="PANTHER" id="PTHR30309">
    <property type="entry name" value="INNER MEMBRANE PROTEIN YGIH"/>
    <property type="match status" value="1"/>
</dbReference>
<dbReference type="Pfam" id="PF02660">
    <property type="entry name" value="G3P_acyltransf"/>
    <property type="match status" value="1"/>
</dbReference>
<dbReference type="PANTHER" id="PTHR30309:SF0">
    <property type="entry name" value="GLYCEROL-3-PHOSPHATE ACYLTRANSFERASE-RELATED"/>
    <property type="match status" value="1"/>
</dbReference>
<feature type="transmembrane region" description="Helical" evidence="10">
    <location>
        <begin position="56"/>
        <end position="78"/>
    </location>
</feature>
<evidence type="ECO:0000256" key="5">
    <source>
        <dbReference type="ARBA" id="ARBA00022989"/>
    </source>
</evidence>
<keyword evidence="7 10" id="KW-0472">Membrane</keyword>
<dbReference type="RefSeq" id="WP_377046344.1">
    <property type="nucleotide sequence ID" value="NZ_JBHLUN010000015.1"/>
</dbReference>
<evidence type="ECO:0000256" key="10">
    <source>
        <dbReference type="HAMAP-Rule" id="MF_01043"/>
    </source>
</evidence>
<comment type="subcellular location">
    <subcellularLocation>
        <location evidence="10">Cell membrane</location>
        <topology evidence="10">Multi-pass membrane protein</topology>
    </subcellularLocation>
</comment>
<evidence type="ECO:0000256" key="7">
    <source>
        <dbReference type="ARBA" id="ARBA00023136"/>
    </source>
</evidence>
<feature type="transmembrane region" description="Helical" evidence="10">
    <location>
        <begin position="117"/>
        <end position="138"/>
    </location>
</feature>
<keyword evidence="5 10" id="KW-1133">Transmembrane helix</keyword>
<comment type="function">
    <text evidence="10">Catalyzes the transfer of an acyl group from acyl-phosphate (acyl-PO(4)) to glycerol-3-phosphate (G3P) to form lysophosphatidic acid (LPA). This enzyme utilizes acyl-phosphate as fatty acyl donor, but not acyl-CoA or acyl-ACP.</text>
</comment>
<comment type="catalytic activity">
    <reaction evidence="10">
        <text>an acyl phosphate + sn-glycerol 3-phosphate = a 1-acyl-sn-glycero-3-phosphate + phosphate</text>
        <dbReference type="Rhea" id="RHEA:34075"/>
        <dbReference type="ChEBI" id="CHEBI:43474"/>
        <dbReference type="ChEBI" id="CHEBI:57597"/>
        <dbReference type="ChEBI" id="CHEBI:57970"/>
        <dbReference type="ChEBI" id="CHEBI:59918"/>
        <dbReference type="EC" id="2.3.1.275"/>
    </reaction>
</comment>
<dbReference type="Proteomes" id="UP001589865">
    <property type="component" value="Unassembled WGS sequence"/>
</dbReference>
<dbReference type="HAMAP" id="MF_01043">
    <property type="entry name" value="PlsY"/>
    <property type="match status" value="1"/>
</dbReference>
<keyword evidence="8 10" id="KW-0594">Phospholipid biosynthesis</keyword>
<evidence type="ECO:0000256" key="3">
    <source>
        <dbReference type="ARBA" id="ARBA00022679"/>
    </source>
</evidence>
<feature type="transmembrane region" description="Helical" evidence="10">
    <location>
        <begin position="84"/>
        <end position="105"/>
    </location>
</feature>
<dbReference type="EMBL" id="JBHLUN010000015">
    <property type="protein sequence ID" value="MFC0410600.1"/>
    <property type="molecule type" value="Genomic_DNA"/>
</dbReference>
<feature type="transmembrane region" description="Helical" evidence="10">
    <location>
        <begin position="158"/>
        <end position="181"/>
    </location>
</feature>
<dbReference type="EC" id="2.3.1.275" evidence="10"/>
<feature type="transmembrane region" description="Helical" evidence="10">
    <location>
        <begin position="6"/>
        <end position="26"/>
    </location>
</feature>
<evidence type="ECO:0000256" key="9">
    <source>
        <dbReference type="ARBA" id="ARBA00023264"/>
    </source>
</evidence>
<gene>
    <name evidence="10 11" type="primary">plsY</name>
    <name evidence="11" type="ORF">ACFFGY_20315</name>
</gene>
<keyword evidence="3 10" id="KW-0808">Transferase</keyword>
<organism evidence="11 12">
    <name type="scientific">Roseomonas elaeocarpi</name>
    <dbReference type="NCBI Taxonomy" id="907779"/>
    <lineage>
        <taxon>Bacteria</taxon>
        <taxon>Pseudomonadati</taxon>
        <taxon>Pseudomonadota</taxon>
        <taxon>Alphaproteobacteria</taxon>
        <taxon>Acetobacterales</taxon>
        <taxon>Roseomonadaceae</taxon>
        <taxon>Roseomonas</taxon>
    </lineage>
</organism>
<sequence length="212" mass="21503">MQPSVILLLALLLGYLLGSIPFGLILTRAAGMGDIRTIGSGNIGATNVLRTGNKKVAAATLLLDALKGAVAVWVAPLLLDPSGLLAVGAAAAVGAVLGHCHPVWLGFRGGKGVATSLGVFLALSWPIFVITALAWLVVAKLSRISSAGALGGMAVGLVAAWALAPEAVAIAVTIITLYVYARHHSNIRRLLNGTEPRIGEGKTPAAGPEGQL</sequence>
<proteinExistence type="inferred from homology"/>
<dbReference type="InterPro" id="IPR003811">
    <property type="entry name" value="G3P_acylTferase_PlsY"/>
</dbReference>
<keyword evidence="6 10" id="KW-0443">Lipid metabolism</keyword>
<keyword evidence="4 10" id="KW-0812">Transmembrane</keyword>
<keyword evidence="9 10" id="KW-1208">Phospholipid metabolism</keyword>
<protein>
    <recommendedName>
        <fullName evidence="10">Glycerol-3-phosphate acyltransferase</fullName>
    </recommendedName>
    <alternativeName>
        <fullName evidence="10">Acyl-PO4 G3P acyltransferase</fullName>
    </alternativeName>
    <alternativeName>
        <fullName evidence="10">Acyl-phosphate--glycerol-3-phosphate acyltransferase</fullName>
    </alternativeName>
    <alternativeName>
        <fullName evidence="10">G3P acyltransferase</fullName>
        <shortName evidence="10">GPAT</shortName>
        <ecNumber evidence="10">2.3.1.275</ecNumber>
    </alternativeName>
    <alternativeName>
        <fullName evidence="10">Lysophosphatidic acid synthase</fullName>
        <shortName evidence="10">LPA synthase</shortName>
    </alternativeName>
</protein>
<dbReference type="SMART" id="SM01207">
    <property type="entry name" value="G3P_acyltransf"/>
    <property type="match status" value="1"/>
</dbReference>
<accession>A0ABV6JYS0</accession>
<comment type="subunit">
    <text evidence="10">Probably interacts with PlsX.</text>
</comment>
<keyword evidence="11" id="KW-0012">Acyltransferase</keyword>
<evidence type="ECO:0000313" key="11">
    <source>
        <dbReference type="EMBL" id="MFC0410600.1"/>
    </source>
</evidence>
<evidence type="ECO:0000256" key="1">
    <source>
        <dbReference type="ARBA" id="ARBA00022475"/>
    </source>
</evidence>
<name>A0ABV6JYS0_9PROT</name>
<keyword evidence="12" id="KW-1185">Reference proteome</keyword>